<dbReference type="Proteomes" id="UP001221142">
    <property type="component" value="Unassembled WGS sequence"/>
</dbReference>
<name>A0AAD7BXB0_9AGAR</name>
<dbReference type="EMBL" id="JARKIF010000002">
    <property type="protein sequence ID" value="KAJ7646937.1"/>
    <property type="molecule type" value="Genomic_DNA"/>
</dbReference>
<comment type="caution">
    <text evidence="2">The sequence shown here is derived from an EMBL/GenBank/DDBJ whole genome shotgun (WGS) entry which is preliminary data.</text>
</comment>
<sequence>MSTKSQNNAATQQNVTLQQDAGSSDMNKIEKNEGQWLQHADHWYADGSLVLRVNKSLYKVHEGVLTRLAPNFFGGILSIPDGKEPGDPTREGTELFPLLLEGVDIQRFEDFLAWNYHSVPKTVLDDPFQKRRFFMNLLAISDMWQIDTGRDTAITELEKMALSPVERLELAVKYSVPHWVDEAVKDIFAAKVTSLKDEDIARLDCKVYSVLVKGAFMIETEIRRTAQVEPATERDPDWRCMDHAKCCATWKRVWWEVIGRKLLHPDIPISTDDIHWEVKKIHHKDISPQCMKDMVTEIESIVFVDKRIIAGVIEAILEFMGVGR</sequence>
<feature type="region of interest" description="Disordered" evidence="1">
    <location>
        <begin position="1"/>
        <end position="25"/>
    </location>
</feature>
<gene>
    <name evidence="4" type="ORF">FB45DRAFT_1019219</name>
    <name evidence="3" type="ORF">FB45DRAFT_860071</name>
    <name evidence="2" type="ORF">FB45DRAFT_866529</name>
</gene>
<dbReference type="EMBL" id="JARKIF010000008">
    <property type="protein sequence ID" value="KAJ7633056.1"/>
    <property type="molecule type" value="Genomic_DNA"/>
</dbReference>
<evidence type="ECO:0000313" key="4">
    <source>
        <dbReference type="EMBL" id="KAJ7646937.1"/>
    </source>
</evidence>
<evidence type="ECO:0000313" key="2">
    <source>
        <dbReference type="EMBL" id="KAJ7633056.1"/>
    </source>
</evidence>
<keyword evidence="5" id="KW-1185">Reference proteome</keyword>
<evidence type="ECO:0000313" key="3">
    <source>
        <dbReference type="EMBL" id="KAJ7646579.1"/>
    </source>
</evidence>
<proteinExistence type="predicted"/>
<evidence type="ECO:0000256" key="1">
    <source>
        <dbReference type="SAM" id="MobiDB-lite"/>
    </source>
</evidence>
<evidence type="ECO:0008006" key="6">
    <source>
        <dbReference type="Google" id="ProtNLM"/>
    </source>
</evidence>
<protein>
    <recommendedName>
        <fullName evidence="6">BTB domain-containing protein</fullName>
    </recommendedName>
</protein>
<evidence type="ECO:0000313" key="5">
    <source>
        <dbReference type="Proteomes" id="UP001221142"/>
    </source>
</evidence>
<dbReference type="AlphaFoldDB" id="A0AAD7BXB0"/>
<dbReference type="EMBL" id="JARKIF010000002">
    <property type="protein sequence ID" value="KAJ7646579.1"/>
    <property type="molecule type" value="Genomic_DNA"/>
</dbReference>
<organism evidence="2 5">
    <name type="scientific">Roridomyces roridus</name>
    <dbReference type="NCBI Taxonomy" id="1738132"/>
    <lineage>
        <taxon>Eukaryota</taxon>
        <taxon>Fungi</taxon>
        <taxon>Dikarya</taxon>
        <taxon>Basidiomycota</taxon>
        <taxon>Agaricomycotina</taxon>
        <taxon>Agaricomycetes</taxon>
        <taxon>Agaricomycetidae</taxon>
        <taxon>Agaricales</taxon>
        <taxon>Marasmiineae</taxon>
        <taxon>Mycenaceae</taxon>
        <taxon>Roridomyces</taxon>
    </lineage>
</organism>
<accession>A0AAD7BXB0</accession>
<reference evidence="2" key="1">
    <citation type="submission" date="2023-03" db="EMBL/GenBank/DDBJ databases">
        <title>Massive genome expansion in bonnet fungi (Mycena s.s.) driven by repeated elements and novel gene families across ecological guilds.</title>
        <authorList>
            <consortium name="Lawrence Berkeley National Laboratory"/>
            <person name="Harder C.B."/>
            <person name="Miyauchi S."/>
            <person name="Viragh M."/>
            <person name="Kuo A."/>
            <person name="Thoen E."/>
            <person name="Andreopoulos B."/>
            <person name="Lu D."/>
            <person name="Skrede I."/>
            <person name="Drula E."/>
            <person name="Henrissat B."/>
            <person name="Morin E."/>
            <person name="Kohler A."/>
            <person name="Barry K."/>
            <person name="LaButti K."/>
            <person name="Morin E."/>
            <person name="Salamov A."/>
            <person name="Lipzen A."/>
            <person name="Mereny Z."/>
            <person name="Hegedus B."/>
            <person name="Baldrian P."/>
            <person name="Stursova M."/>
            <person name="Weitz H."/>
            <person name="Taylor A."/>
            <person name="Grigoriev I.V."/>
            <person name="Nagy L.G."/>
            <person name="Martin F."/>
            <person name="Kauserud H."/>
        </authorList>
    </citation>
    <scope>NUCLEOTIDE SEQUENCE</scope>
    <source>
        <strain evidence="2">9284</strain>
    </source>
</reference>